<evidence type="ECO:0000256" key="1">
    <source>
        <dbReference type="SAM" id="Phobius"/>
    </source>
</evidence>
<sequence>MKVLKWIGVICLVPVVLVAGSYIRNKMVGPVGWATDDVEKALRMKMKDPDSMVIRSSYVVERKTEFGLEISICGFVDGRNGFGAYSGPVRFASKSFSNRQLGVFETSMVKLENPLEATQSHESNMLSSFEEIYWNKYCVDAAHPALTVGSN</sequence>
<feature type="transmembrane region" description="Helical" evidence="1">
    <location>
        <begin position="6"/>
        <end position="23"/>
    </location>
</feature>
<keyword evidence="1" id="KW-0812">Transmembrane</keyword>
<protein>
    <submittedName>
        <fullName evidence="2">Uncharacterized protein</fullName>
    </submittedName>
</protein>
<evidence type="ECO:0000313" key="2">
    <source>
        <dbReference type="EMBL" id="MBI6887808.1"/>
    </source>
</evidence>
<accession>A0A8I1EMG5</accession>
<keyword evidence="1" id="KW-0472">Membrane</keyword>
<dbReference type="Proteomes" id="UP000637061">
    <property type="component" value="Unassembled WGS sequence"/>
</dbReference>
<evidence type="ECO:0000313" key="3">
    <source>
        <dbReference type="Proteomes" id="UP000637061"/>
    </source>
</evidence>
<gene>
    <name evidence="2" type="ORF">JEU22_28245</name>
</gene>
<reference evidence="2" key="1">
    <citation type="submission" date="2020-12" db="EMBL/GenBank/DDBJ databases">
        <title>Enhanced detection system for hospital associated transmission using whole genome sequencing surveillance.</title>
        <authorList>
            <person name="Harrison L.H."/>
            <person name="Van Tyne D."/>
            <person name="Marsh J.W."/>
            <person name="Griffith M.P."/>
            <person name="Snyder D.J."/>
            <person name="Cooper V.S."/>
            <person name="Mustapha M."/>
        </authorList>
    </citation>
    <scope>NUCLEOTIDE SEQUENCE</scope>
    <source>
        <strain evidence="2">PSB00042</strain>
    </source>
</reference>
<dbReference type="RefSeq" id="WP_198748225.1">
    <property type="nucleotide sequence ID" value="NZ_JAEHTE010000060.1"/>
</dbReference>
<dbReference type="AlphaFoldDB" id="A0A8I1EMG5"/>
<proteinExistence type="predicted"/>
<organism evidence="2 3">
    <name type="scientific">Pseudomonas putida</name>
    <name type="common">Arthrobacter siderocapsulatus</name>
    <dbReference type="NCBI Taxonomy" id="303"/>
    <lineage>
        <taxon>Bacteria</taxon>
        <taxon>Pseudomonadati</taxon>
        <taxon>Pseudomonadota</taxon>
        <taxon>Gammaproteobacteria</taxon>
        <taxon>Pseudomonadales</taxon>
        <taxon>Pseudomonadaceae</taxon>
        <taxon>Pseudomonas</taxon>
    </lineage>
</organism>
<dbReference type="EMBL" id="JAEHTE010000060">
    <property type="protein sequence ID" value="MBI6887808.1"/>
    <property type="molecule type" value="Genomic_DNA"/>
</dbReference>
<comment type="caution">
    <text evidence="2">The sequence shown here is derived from an EMBL/GenBank/DDBJ whole genome shotgun (WGS) entry which is preliminary data.</text>
</comment>
<name>A0A8I1EMG5_PSEPU</name>
<keyword evidence="1" id="KW-1133">Transmembrane helix</keyword>